<protein>
    <submittedName>
        <fullName evidence="3">Peroxiredoxin family protein</fullName>
        <ecNumber evidence="3">1.11.1.24</ecNumber>
    </submittedName>
</protein>
<accession>A0ABD5RCT7</accession>
<dbReference type="EC" id="1.11.1.24" evidence="3"/>
<feature type="domain" description="Thioredoxin" evidence="2">
    <location>
        <begin position="18"/>
        <end position="180"/>
    </location>
</feature>
<dbReference type="InterPro" id="IPR036249">
    <property type="entry name" value="Thioredoxin-like_sf"/>
</dbReference>
<dbReference type="InterPro" id="IPR013766">
    <property type="entry name" value="Thioredoxin_domain"/>
</dbReference>
<name>A0ABD5RCT7_9EURY</name>
<feature type="region of interest" description="Disordered" evidence="1">
    <location>
        <begin position="1"/>
        <end position="30"/>
    </location>
</feature>
<evidence type="ECO:0000313" key="3">
    <source>
        <dbReference type="EMBL" id="MFC5367845.1"/>
    </source>
</evidence>
<proteinExistence type="predicted"/>
<dbReference type="InterPro" id="IPR000866">
    <property type="entry name" value="AhpC/TSA"/>
</dbReference>
<evidence type="ECO:0000259" key="2">
    <source>
        <dbReference type="PROSITE" id="PS51352"/>
    </source>
</evidence>
<dbReference type="SUPFAM" id="SSF52833">
    <property type="entry name" value="Thioredoxin-like"/>
    <property type="match status" value="1"/>
</dbReference>
<keyword evidence="3" id="KW-0575">Peroxidase</keyword>
<gene>
    <name evidence="3" type="ORF">ACFPJ5_12980</name>
</gene>
<dbReference type="Proteomes" id="UP001596201">
    <property type="component" value="Unassembled WGS sequence"/>
</dbReference>
<dbReference type="GO" id="GO:0140824">
    <property type="term" value="F:thioredoxin-dependent peroxiredoxin activity"/>
    <property type="evidence" value="ECO:0007669"/>
    <property type="project" value="UniProtKB-EC"/>
</dbReference>
<keyword evidence="3" id="KW-0560">Oxidoreductase</keyword>
<sequence length="181" mass="20349">MKGGDGSAASDDHEESAATTDGGRLAFELPNVGPGPDPFRLADVTADFLVLFFQRDYYCTNCRAQVQTLADRYDEFRDRGAEIASVLPESVEQTREWQQQYDLPYPLLADPDAAVGDQYDQPVRFGPLGKLSDFFGRMPEVVLLDLRGDRPEIAYSYRSKSTFDRPEVEDLLAELDDLREV</sequence>
<dbReference type="EMBL" id="JBHSKX010000002">
    <property type="protein sequence ID" value="MFC5367845.1"/>
    <property type="molecule type" value="Genomic_DNA"/>
</dbReference>
<organism evidence="3 4">
    <name type="scientific">Salinirubrum litoreum</name>
    <dbReference type="NCBI Taxonomy" id="1126234"/>
    <lineage>
        <taxon>Archaea</taxon>
        <taxon>Methanobacteriati</taxon>
        <taxon>Methanobacteriota</taxon>
        <taxon>Stenosarchaea group</taxon>
        <taxon>Halobacteria</taxon>
        <taxon>Halobacteriales</taxon>
        <taxon>Haloferacaceae</taxon>
        <taxon>Salinirubrum</taxon>
    </lineage>
</organism>
<dbReference type="AlphaFoldDB" id="A0ABD5RCT7"/>
<dbReference type="PROSITE" id="PS51352">
    <property type="entry name" value="THIOREDOXIN_2"/>
    <property type="match status" value="1"/>
</dbReference>
<comment type="caution">
    <text evidence="3">The sequence shown here is derived from an EMBL/GenBank/DDBJ whole genome shotgun (WGS) entry which is preliminary data.</text>
</comment>
<dbReference type="RefSeq" id="WP_227230895.1">
    <property type="nucleotide sequence ID" value="NZ_JAJCVJ010000002.1"/>
</dbReference>
<evidence type="ECO:0000256" key="1">
    <source>
        <dbReference type="SAM" id="MobiDB-lite"/>
    </source>
</evidence>
<dbReference type="Pfam" id="PF00578">
    <property type="entry name" value="AhpC-TSA"/>
    <property type="match status" value="1"/>
</dbReference>
<keyword evidence="4" id="KW-1185">Reference proteome</keyword>
<evidence type="ECO:0000313" key="4">
    <source>
        <dbReference type="Proteomes" id="UP001596201"/>
    </source>
</evidence>
<reference evidence="3 4" key="1">
    <citation type="journal article" date="2019" name="Int. J. Syst. Evol. Microbiol.">
        <title>The Global Catalogue of Microorganisms (GCM) 10K type strain sequencing project: providing services to taxonomists for standard genome sequencing and annotation.</title>
        <authorList>
            <consortium name="The Broad Institute Genomics Platform"/>
            <consortium name="The Broad Institute Genome Sequencing Center for Infectious Disease"/>
            <person name="Wu L."/>
            <person name="Ma J."/>
        </authorList>
    </citation>
    <scope>NUCLEOTIDE SEQUENCE [LARGE SCALE GENOMIC DNA]</scope>
    <source>
        <strain evidence="3 4">CGMCC 1.12237</strain>
    </source>
</reference>
<dbReference type="Gene3D" id="3.40.30.10">
    <property type="entry name" value="Glutaredoxin"/>
    <property type="match status" value="1"/>
</dbReference>